<organism evidence="1 2">
    <name type="scientific">[Actinomadura] parvosata subsp. kistnae</name>
    <dbReference type="NCBI Taxonomy" id="1909395"/>
    <lineage>
        <taxon>Bacteria</taxon>
        <taxon>Bacillati</taxon>
        <taxon>Actinomycetota</taxon>
        <taxon>Actinomycetes</taxon>
        <taxon>Streptosporangiales</taxon>
        <taxon>Streptosporangiaceae</taxon>
        <taxon>Nonomuraea</taxon>
    </lineage>
</organism>
<dbReference type="AlphaFoldDB" id="A0A1U9ZZ07"/>
<dbReference type="Proteomes" id="UP000190797">
    <property type="component" value="Chromosome"/>
</dbReference>
<gene>
    <name evidence="1" type="ORF">BKM31_18540</name>
</gene>
<dbReference type="SUPFAM" id="SSF53822">
    <property type="entry name" value="Periplasmic binding protein-like I"/>
    <property type="match status" value="1"/>
</dbReference>
<evidence type="ECO:0000313" key="1">
    <source>
        <dbReference type="EMBL" id="AQZ63193.1"/>
    </source>
</evidence>
<evidence type="ECO:0000313" key="2">
    <source>
        <dbReference type="Proteomes" id="UP000190797"/>
    </source>
</evidence>
<dbReference type="InterPro" id="IPR028082">
    <property type="entry name" value="Peripla_BP_I"/>
</dbReference>
<evidence type="ECO:0008006" key="3">
    <source>
        <dbReference type="Google" id="ProtNLM"/>
    </source>
</evidence>
<proteinExistence type="predicted"/>
<protein>
    <recommendedName>
        <fullName evidence="3">Periplasmic binding protein domain-containing protein</fullName>
    </recommendedName>
</protein>
<accession>A0A1U9ZZ07</accession>
<reference evidence="2" key="1">
    <citation type="journal article" date="2017" name="Med. Chem. Commun.">
        <title>Nonomuraea sp. ATCC 55076 harbours the largest actinomycete chromosome to date and the kistamicin biosynthetic gene cluster.</title>
        <authorList>
            <person name="Nazari B."/>
            <person name="Forneris C.C."/>
            <person name="Gibson M.I."/>
            <person name="Moon K."/>
            <person name="Schramma K.R."/>
            <person name="Seyedsayamdost M.R."/>
        </authorList>
    </citation>
    <scope>NUCLEOTIDE SEQUENCE [LARGE SCALE GENOMIC DNA]</scope>
    <source>
        <strain evidence="2">ATCC 55076</strain>
    </source>
</reference>
<dbReference type="STRING" id="1909395.BKM31_18540"/>
<sequence>MMLLYAVGGTAVVTVGLLLAGLSMDTSLAFAGLAFGAITLVVAELRQRELPRKKVVYIGMEDSLFGTNIVDGLRAELSGSFPHTLTILLPSREKRDLVRWQRECLGLTDVRSADALIILPCRDDGAIWEGLVALAQRGVAIIVIDVEPPQDFFADRHVPVPIFVASDFPAGGRAAGRVIAERLAHRPSARAFVCMGPDWSKPGSTRTSWLLYELARQGCLTRTTVFELTSWDPEKVVPTVVERLRQLRSEQLIVFAGTDWLLSELSQKVLATDGIRDAVELIGYDGILRNDGRLLASATALAIATIDTRPAAQGRTAGQVVRELYENRTSATRFLVEPVAVTAPTWR</sequence>
<keyword evidence="2" id="KW-1185">Reference proteome</keyword>
<dbReference type="OrthoDB" id="4827464at2"/>
<name>A0A1U9ZZ07_9ACTN</name>
<dbReference type="KEGG" id="noa:BKM31_18540"/>
<dbReference type="Gene3D" id="3.40.50.2300">
    <property type="match status" value="2"/>
</dbReference>
<dbReference type="RefSeq" id="WP_080039374.1">
    <property type="nucleotide sequence ID" value="NZ_CP017717.1"/>
</dbReference>
<dbReference type="EMBL" id="CP017717">
    <property type="protein sequence ID" value="AQZ63193.1"/>
    <property type="molecule type" value="Genomic_DNA"/>
</dbReference>